<proteinExistence type="inferred from homology"/>
<reference evidence="3 4" key="1">
    <citation type="submission" date="2016-11" db="EMBL/GenBank/DDBJ databases">
        <authorList>
            <person name="Jaros S."/>
            <person name="Januszkiewicz K."/>
            <person name="Wedrychowicz H."/>
        </authorList>
    </citation>
    <scope>NUCLEOTIDE SEQUENCE [LARGE SCALE GENOMIC DNA]</scope>
    <source>
        <strain evidence="3 4">DSM 43832</strain>
    </source>
</reference>
<keyword evidence="2" id="KW-0560">Oxidoreductase</keyword>
<dbReference type="RefSeq" id="WP_073456393.1">
    <property type="nucleotide sequence ID" value="NZ_FRAP01000005.1"/>
</dbReference>
<dbReference type="SUPFAM" id="SSF51735">
    <property type="entry name" value="NAD(P)-binding Rossmann-fold domains"/>
    <property type="match status" value="1"/>
</dbReference>
<dbReference type="STRING" id="1848.SAMN05443637_10550"/>
<dbReference type="FunFam" id="3.40.50.720:FF:000084">
    <property type="entry name" value="Short-chain dehydrogenase reductase"/>
    <property type="match status" value="1"/>
</dbReference>
<dbReference type="PROSITE" id="PS00061">
    <property type="entry name" value="ADH_SHORT"/>
    <property type="match status" value="1"/>
</dbReference>
<evidence type="ECO:0000256" key="2">
    <source>
        <dbReference type="ARBA" id="ARBA00023002"/>
    </source>
</evidence>
<accession>A0A1M6RKZ9</accession>
<dbReference type="InterPro" id="IPR036291">
    <property type="entry name" value="NAD(P)-bd_dom_sf"/>
</dbReference>
<keyword evidence="4" id="KW-1185">Reference proteome</keyword>
<dbReference type="InterPro" id="IPR002347">
    <property type="entry name" value="SDR_fam"/>
</dbReference>
<dbReference type="PANTHER" id="PTHR24321">
    <property type="entry name" value="DEHYDROGENASES, SHORT CHAIN"/>
    <property type="match status" value="1"/>
</dbReference>
<protein>
    <submittedName>
        <fullName evidence="3">NAD(P)-dependent dehydrogenase, short-chain alcohol dehydrogenase family</fullName>
    </submittedName>
</protein>
<dbReference type="PANTHER" id="PTHR24321:SF8">
    <property type="entry name" value="ESTRADIOL 17-BETA-DEHYDROGENASE 8-RELATED"/>
    <property type="match status" value="1"/>
</dbReference>
<dbReference type="EMBL" id="FRAP01000005">
    <property type="protein sequence ID" value="SHK33171.1"/>
    <property type="molecule type" value="Genomic_DNA"/>
</dbReference>
<dbReference type="Proteomes" id="UP000184363">
    <property type="component" value="Unassembled WGS sequence"/>
</dbReference>
<dbReference type="PRINTS" id="PR00081">
    <property type="entry name" value="GDHRDH"/>
</dbReference>
<name>A0A1M6RKZ9_PSETH</name>
<dbReference type="InterPro" id="IPR020904">
    <property type="entry name" value="Sc_DH/Rdtase_CS"/>
</dbReference>
<evidence type="ECO:0000313" key="3">
    <source>
        <dbReference type="EMBL" id="SHK33171.1"/>
    </source>
</evidence>
<dbReference type="OrthoDB" id="20590at2"/>
<evidence type="ECO:0000256" key="1">
    <source>
        <dbReference type="ARBA" id="ARBA00006484"/>
    </source>
</evidence>
<dbReference type="PRINTS" id="PR00080">
    <property type="entry name" value="SDRFAMILY"/>
</dbReference>
<dbReference type="Pfam" id="PF13561">
    <property type="entry name" value="adh_short_C2"/>
    <property type="match status" value="1"/>
</dbReference>
<dbReference type="AlphaFoldDB" id="A0A1M6RKZ9"/>
<organism evidence="3 4">
    <name type="scientific">Pseudonocardia thermophila</name>
    <dbReference type="NCBI Taxonomy" id="1848"/>
    <lineage>
        <taxon>Bacteria</taxon>
        <taxon>Bacillati</taxon>
        <taxon>Actinomycetota</taxon>
        <taxon>Actinomycetes</taxon>
        <taxon>Pseudonocardiales</taxon>
        <taxon>Pseudonocardiaceae</taxon>
        <taxon>Pseudonocardia</taxon>
    </lineage>
</organism>
<dbReference type="Gene3D" id="3.40.50.720">
    <property type="entry name" value="NAD(P)-binding Rossmann-like Domain"/>
    <property type="match status" value="1"/>
</dbReference>
<evidence type="ECO:0000313" key="4">
    <source>
        <dbReference type="Proteomes" id="UP000184363"/>
    </source>
</evidence>
<sequence length="265" mass="27079">MRPALAGKVAVITGGASGIGRATAVRFAEEGADIVIGDLTPADETVRLVEKAGRRAIAVRTDTTKEADCDALVAAAVAEFGKVDVGVAAAGIATAAGRSNVQTRAEQKDATNVVNLPTEAFTRVLDVNVIGVMQTDRALARQMLAQGTGGSIVNIASSAAKIPLAGGAPYCVSKAGVWMLTKVMGLELATTGIRVNAVGPGYTATPMIAGIEDDEEAFRAAMSITPMNRLGRPEEIAATCLFLASDESSFMTGQLLLPAGGQFTG</sequence>
<comment type="similarity">
    <text evidence="1">Belongs to the short-chain dehydrogenases/reductases (SDR) family.</text>
</comment>
<gene>
    <name evidence="3" type="ORF">SAMN05443637_10550</name>
</gene>
<dbReference type="GO" id="GO:0016491">
    <property type="term" value="F:oxidoreductase activity"/>
    <property type="evidence" value="ECO:0007669"/>
    <property type="project" value="UniProtKB-KW"/>
</dbReference>